<evidence type="ECO:0000313" key="1">
    <source>
        <dbReference type="EMBL" id="AXW85749.1"/>
    </source>
</evidence>
<proteinExistence type="predicted"/>
<keyword evidence="2" id="KW-1185">Reference proteome</keyword>
<gene>
    <name evidence="1" type="ORF">CKQ53_01300</name>
</gene>
<organism evidence="1 2">
    <name type="scientific">Lonsdalea britannica</name>
    <dbReference type="NCBI Taxonomy" id="1082704"/>
    <lineage>
        <taxon>Bacteria</taxon>
        <taxon>Pseudomonadati</taxon>
        <taxon>Pseudomonadota</taxon>
        <taxon>Gammaproteobacteria</taxon>
        <taxon>Enterobacterales</taxon>
        <taxon>Pectobacteriaceae</taxon>
        <taxon>Lonsdalea</taxon>
    </lineage>
</organism>
<dbReference type="AlphaFoldDB" id="A0AAD0SE09"/>
<dbReference type="RefSeq" id="WP_118894564.1">
    <property type="nucleotide sequence ID" value="NZ_CP023009.1"/>
</dbReference>
<evidence type="ECO:0000313" key="2">
    <source>
        <dbReference type="Proteomes" id="UP000263881"/>
    </source>
</evidence>
<reference evidence="1 2" key="1">
    <citation type="submission" date="2017-08" db="EMBL/GenBank/DDBJ databases">
        <title>Comparative genomics of bacteria isolated from necrotic lesions of AOD affected trees.</title>
        <authorList>
            <person name="Doonan J."/>
            <person name="Denman S."/>
            <person name="McDonald J.E."/>
        </authorList>
    </citation>
    <scope>NUCLEOTIDE SEQUENCE [LARGE SCALE GENOMIC DNA]</scope>
    <source>
        <strain evidence="1 2">477</strain>
    </source>
</reference>
<accession>A0AAD0SE09</accession>
<dbReference type="Proteomes" id="UP000263881">
    <property type="component" value="Chromosome"/>
</dbReference>
<name>A0AAD0SE09_9GAMM</name>
<dbReference type="KEGG" id="lbq:CKQ53_01300"/>
<sequence>MEQLQRLAEAIADAYIRDLVRVSGSAQFSHVGKEGVVRRELLASGLVDNSVYAARLNGKVDYERAAYPMLMRMISLDGKEYQVTNHGKNIIDGMLRLALTKSAIRVSH</sequence>
<protein>
    <submittedName>
        <fullName evidence="1">Uncharacterized protein</fullName>
    </submittedName>
</protein>
<dbReference type="EMBL" id="CP023009">
    <property type="protein sequence ID" value="AXW85749.1"/>
    <property type="molecule type" value="Genomic_DNA"/>
</dbReference>